<feature type="compositionally biased region" description="Basic and acidic residues" evidence="1">
    <location>
        <begin position="1"/>
        <end position="14"/>
    </location>
</feature>
<protein>
    <recommendedName>
        <fullName evidence="4">BTB domain-containing protein</fullName>
    </recommendedName>
</protein>
<evidence type="ECO:0000313" key="3">
    <source>
        <dbReference type="Proteomes" id="UP000738325"/>
    </source>
</evidence>
<dbReference type="Proteomes" id="UP000738325">
    <property type="component" value="Unassembled WGS sequence"/>
</dbReference>
<organism evidence="2 3">
    <name type="scientific">Dissophora globulifera</name>
    <dbReference type="NCBI Taxonomy" id="979702"/>
    <lineage>
        <taxon>Eukaryota</taxon>
        <taxon>Fungi</taxon>
        <taxon>Fungi incertae sedis</taxon>
        <taxon>Mucoromycota</taxon>
        <taxon>Mortierellomycotina</taxon>
        <taxon>Mortierellomycetes</taxon>
        <taxon>Mortierellales</taxon>
        <taxon>Mortierellaceae</taxon>
        <taxon>Dissophora</taxon>
    </lineage>
</organism>
<evidence type="ECO:0000256" key="1">
    <source>
        <dbReference type="SAM" id="MobiDB-lite"/>
    </source>
</evidence>
<reference evidence="2" key="1">
    <citation type="journal article" date="2020" name="Fungal Divers.">
        <title>Resolving the Mortierellaceae phylogeny through synthesis of multi-gene phylogenetics and phylogenomics.</title>
        <authorList>
            <person name="Vandepol N."/>
            <person name="Liber J."/>
            <person name="Desiro A."/>
            <person name="Na H."/>
            <person name="Kennedy M."/>
            <person name="Barry K."/>
            <person name="Grigoriev I.V."/>
            <person name="Miller A.N."/>
            <person name="O'Donnell K."/>
            <person name="Stajich J.E."/>
            <person name="Bonito G."/>
        </authorList>
    </citation>
    <scope>NUCLEOTIDE SEQUENCE</scope>
    <source>
        <strain evidence="2">REB-010B</strain>
    </source>
</reference>
<evidence type="ECO:0000313" key="2">
    <source>
        <dbReference type="EMBL" id="KAG0326396.1"/>
    </source>
</evidence>
<evidence type="ECO:0008006" key="4">
    <source>
        <dbReference type="Google" id="ProtNLM"/>
    </source>
</evidence>
<proteinExistence type="predicted"/>
<comment type="caution">
    <text evidence="2">The sequence shown here is derived from an EMBL/GenBank/DDBJ whole genome shotgun (WGS) entry which is preliminary data.</text>
</comment>
<dbReference type="EMBL" id="JAAAIP010000083">
    <property type="protein sequence ID" value="KAG0326396.1"/>
    <property type="molecule type" value="Genomic_DNA"/>
</dbReference>
<name>A0A9P6UYP9_9FUNG</name>
<dbReference type="SUPFAM" id="SSF54695">
    <property type="entry name" value="POZ domain"/>
    <property type="match status" value="1"/>
</dbReference>
<dbReference type="OrthoDB" id="6359816at2759"/>
<dbReference type="InterPro" id="IPR011333">
    <property type="entry name" value="SKP1/BTB/POZ_sf"/>
</dbReference>
<gene>
    <name evidence="2" type="ORF">BGZ99_009636</name>
</gene>
<dbReference type="AlphaFoldDB" id="A0A9P6UYP9"/>
<dbReference type="Gene3D" id="3.30.710.10">
    <property type="entry name" value="Potassium Channel Kv1.1, Chain A"/>
    <property type="match status" value="1"/>
</dbReference>
<sequence>MSAELSREPVEPPKPDPTASKNREAMQVLLKDTHSVDLCFTFSSDKSYSNAGLWAHRSILSRYKPLADLIQKSTSSALRYGQTRSKASSVGDNHISYADLCSAGEHDSSTQTDDIQERASGDSSVLTIVVEKFSLATFCVLLRFVYTGEINLSADTNMHAISSTESSLVLKTIAGKTREYIRWNPLDVDSPWKFKDVTWGELLLAASFYGVTELQTQCEDALITGLDATNAVEVLFSIGCNFDKVKNAAMDFIVDKMASMVLGDKEPFASYKDHPDAFGFLVELMRRRVAKELTTADAASSTSK</sequence>
<dbReference type="PANTHER" id="PTHR24413">
    <property type="entry name" value="SPECKLE-TYPE POZ PROTEIN"/>
    <property type="match status" value="1"/>
</dbReference>
<feature type="region of interest" description="Disordered" evidence="1">
    <location>
        <begin position="1"/>
        <end position="22"/>
    </location>
</feature>
<accession>A0A9P6UYP9</accession>
<keyword evidence="3" id="KW-1185">Reference proteome</keyword>